<gene>
    <name evidence="1" type="ORF">GCM10009733_020450</name>
</gene>
<evidence type="ECO:0000313" key="1">
    <source>
        <dbReference type="EMBL" id="GAA1623720.1"/>
    </source>
</evidence>
<keyword evidence="2" id="KW-1185">Reference proteome</keyword>
<comment type="caution">
    <text evidence="1">The sequence shown here is derived from an EMBL/GenBank/DDBJ whole genome shotgun (WGS) entry which is preliminary data.</text>
</comment>
<proteinExistence type="predicted"/>
<name>A0ABP4R0Q2_9ACTN</name>
<evidence type="ECO:0000313" key="2">
    <source>
        <dbReference type="Proteomes" id="UP001500064"/>
    </source>
</evidence>
<dbReference type="EMBL" id="BAAAMU010000011">
    <property type="protein sequence ID" value="GAA1623720.1"/>
    <property type="molecule type" value="Genomic_DNA"/>
</dbReference>
<organism evidence="1 2">
    <name type="scientific">Nonomuraea maheshkhaliensis</name>
    <dbReference type="NCBI Taxonomy" id="419590"/>
    <lineage>
        <taxon>Bacteria</taxon>
        <taxon>Bacillati</taxon>
        <taxon>Actinomycetota</taxon>
        <taxon>Actinomycetes</taxon>
        <taxon>Streptosporangiales</taxon>
        <taxon>Streptosporangiaceae</taxon>
        <taxon>Nonomuraea</taxon>
    </lineage>
</organism>
<sequence>MFGFRTITSAFPPRRQDLTMKWYDRLTTATWIDHSTGAKTPIGDLTPKEARNALAWLSRHDQGVVMAAVKALEERFESDVEVGAMMDDPRTWLINTPLVQALTERAAACIGPRPSQRTAPATSLSGVRTVPASSDTLGILIPFPGTS</sequence>
<protein>
    <submittedName>
        <fullName evidence="1">Uncharacterized protein</fullName>
    </submittedName>
</protein>
<accession>A0ABP4R0Q2</accession>
<reference evidence="2" key="1">
    <citation type="journal article" date="2019" name="Int. J. Syst. Evol. Microbiol.">
        <title>The Global Catalogue of Microorganisms (GCM) 10K type strain sequencing project: providing services to taxonomists for standard genome sequencing and annotation.</title>
        <authorList>
            <consortium name="The Broad Institute Genomics Platform"/>
            <consortium name="The Broad Institute Genome Sequencing Center for Infectious Disease"/>
            <person name="Wu L."/>
            <person name="Ma J."/>
        </authorList>
    </citation>
    <scope>NUCLEOTIDE SEQUENCE [LARGE SCALE GENOMIC DNA]</scope>
    <source>
        <strain evidence="2">JCM 13929</strain>
    </source>
</reference>
<dbReference type="Proteomes" id="UP001500064">
    <property type="component" value="Unassembled WGS sequence"/>
</dbReference>